<dbReference type="Proteomes" id="UP000285201">
    <property type="component" value="Unassembled WGS sequence"/>
</dbReference>
<dbReference type="Gene3D" id="1.10.260.40">
    <property type="entry name" value="lambda repressor-like DNA-binding domains"/>
    <property type="match status" value="1"/>
</dbReference>
<accession>A0A415MDG5</accession>
<dbReference type="PROSITE" id="PS50943">
    <property type="entry name" value="HTH_CROC1"/>
    <property type="match status" value="1"/>
</dbReference>
<organism evidence="4 6">
    <name type="scientific">Lachnospira eligens</name>
    <dbReference type="NCBI Taxonomy" id="39485"/>
    <lineage>
        <taxon>Bacteria</taxon>
        <taxon>Bacillati</taxon>
        <taxon>Bacillota</taxon>
        <taxon>Clostridia</taxon>
        <taxon>Lachnospirales</taxon>
        <taxon>Lachnospiraceae</taxon>
        <taxon>Lachnospira</taxon>
    </lineage>
</organism>
<dbReference type="EMBL" id="QSIS01000002">
    <property type="protein sequence ID" value="RHD10404.1"/>
    <property type="molecule type" value="Genomic_DNA"/>
</dbReference>
<dbReference type="CDD" id="cd00093">
    <property type="entry name" value="HTH_XRE"/>
    <property type="match status" value="1"/>
</dbReference>
<dbReference type="SUPFAM" id="SSF47413">
    <property type="entry name" value="lambda repressor-like DNA-binding domains"/>
    <property type="match status" value="1"/>
</dbReference>
<dbReference type="Proteomes" id="UP000284794">
    <property type="component" value="Unassembled WGS sequence"/>
</dbReference>
<evidence type="ECO:0000313" key="6">
    <source>
        <dbReference type="Proteomes" id="UP000285201"/>
    </source>
</evidence>
<gene>
    <name evidence="4" type="ORF">DW007_04230</name>
    <name evidence="3" type="ORF">DW811_01790</name>
</gene>
<protein>
    <submittedName>
        <fullName evidence="4">XRE family transcriptional regulator</fullName>
    </submittedName>
</protein>
<reference evidence="5 6" key="1">
    <citation type="submission" date="2018-08" db="EMBL/GenBank/DDBJ databases">
        <title>A genome reference for cultivated species of the human gut microbiota.</title>
        <authorList>
            <person name="Zou Y."/>
            <person name="Xue W."/>
            <person name="Luo G."/>
        </authorList>
    </citation>
    <scope>NUCLEOTIDE SEQUENCE [LARGE SCALE GENOMIC DNA]</scope>
    <source>
        <strain evidence="4 6">AF36-7BH</strain>
        <strain evidence="3 5">AM32-2AC</strain>
    </source>
</reference>
<dbReference type="InterPro" id="IPR001387">
    <property type="entry name" value="Cro/C1-type_HTH"/>
</dbReference>
<comment type="caution">
    <text evidence="4">The sequence shown here is derived from an EMBL/GenBank/DDBJ whole genome shotgun (WGS) entry which is preliminary data.</text>
</comment>
<evidence type="ECO:0000313" key="4">
    <source>
        <dbReference type="EMBL" id="RHL70190.1"/>
    </source>
</evidence>
<evidence type="ECO:0000259" key="2">
    <source>
        <dbReference type="PROSITE" id="PS50943"/>
    </source>
</evidence>
<dbReference type="SMART" id="SM00530">
    <property type="entry name" value="HTH_XRE"/>
    <property type="match status" value="1"/>
</dbReference>
<dbReference type="RefSeq" id="WP_022097545.1">
    <property type="nucleotide sequence ID" value="NZ_QRNK01000007.1"/>
</dbReference>
<dbReference type="EMBL" id="QROY01000003">
    <property type="protein sequence ID" value="RHL70190.1"/>
    <property type="molecule type" value="Genomic_DNA"/>
</dbReference>
<proteinExistence type="predicted"/>
<dbReference type="Pfam" id="PF13560">
    <property type="entry name" value="HTH_31"/>
    <property type="match status" value="1"/>
</dbReference>
<evidence type="ECO:0000313" key="5">
    <source>
        <dbReference type="Proteomes" id="UP000284794"/>
    </source>
</evidence>
<sequence length="135" mass="15226">MELGQRLKAKRKEQKISAEYIAKELGVSVSTVYRYEDSSIVKIPVSTFEKMCNVLGTTPAEMMGNVPEMSHDKSDDTNKLPGTFEDPKEAMEFLLKLPTVAAYGGYDPSKMDDETMVAFANEILQQLQLVSYKYR</sequence>
<dbReference type="GO" id="GO:0003677">
    <property type="term" value="F:DNA binding"/>
    <property type="evidence" value="ECO:0007669"/>
    <property type="project" value="InterPro"/>
</dbReference>
<evidence type="ECO:0000256" key="1">
    <source>
        <dbReference type="SAM" id="MobiDB-lite"/>
    </source>
</evidence>
<feature type="domain" description="HTH cro/C1-type" evidence="2">
    <location>
        <begin position="7"/>
        <end position="62"/>
    </location>
</feature>
<name>A0A415MDG5_9FIRM</name>
<evidence type="ECO:0000313" key="3">
    <source>
        <dbReference type="EMBL" id="RHD10404.1"/>
    </source>
</evidence>
<dbReference type="AlphaFoldDB" id="A0A415MDG5"/>
<feature type="region of interest" description="Disordered" evidence="1">
    <location>
        <begin position="62"/>
        <end position="83"/>
    </location>
</feature>
<feature type="compositionally biased region" description="Basic and acidic residues" evidence="1">
    <location>
        <begin position="69"/>
        <end position="78"/>
    </location>
</feature>
<dbReference type="InterPro" id="IPR010982">
    <property type="entry name" value="Lambda_DNA-bd_dom_sf"/>
</dbReference>